<dbReference type="PANTHER" id="PTHR37909:SF1">
    <property type="entry name" value="S-ADENOSYL-L-METHIONINE-DEPENDENT METHYLTRANSFERASES SUPERFAMILY PROTEIN"/>
    <property type="match status" value="1"/>
</dbReference>
<dbReference type="Proteomes" id="UP000034086">
    <property type="component" value="Unassembled WGS sequence"/>
</dbReference>
<dbReference type="PATRIC" id="fig|1618598.3.peg.472"/>
<gene>
    <name evidence="1" type="ORF">UX03_C0019G0005</name>
</gene>
<dbReference type="Gene3D" id="3.40.50.150">
    <property type="entry name" value="Vaccinia Virus protein VP39"/>
    <property type="match status" value="1"/>
</dbReference>
<comment type="caution">
    <text evidence="1">The sequence shown here is derived from an EMBL/GenBank/DDBJ whole genome shotgun (WGS) entry which is preliminary data.</text>
</comment>
<name>A0A0G1M509_9BACT</name>
<evidence type="ECO:0000313" key="1">
    <source>
        <dbReference type="EMBL" id="KKU03351.1"/>
    </source>
</evidence>
<sequence>MNTLDYITKKYNLNPDQRMPIEIVNMGRDNLAELFSELDYRYGVEIGTERGAYAEVLCKANPELKLFCIDPWTSYSGYREYVPQKKLDECFLEAKARLSPFKCLFIKALSQDAVKDFYDESLDFVYIDGNHEFTYITQDLYSWSKKVKPGGIIAGHDYMINKDKPDNRVPCHVLWVVNAFMAAYEIRPWFVVGAKDRVPGEVRDKPRSWFYIKK</sequence>
<organism evidence="1 2">
    <name type="scientific">Candidatus Woesebacteria bacterium GW2011_GWE1_45_18</name>
    <dbReference type="NCBI Taxonomy" id="1618598"/>
    <lineage>
        <taxon>Bacteria</taxon>
        <taxon>Candidatus Woeseibacteriota</taxon>
    </lineage>
</organism>
<protein>
    <recommendedName>
        <fullName evidence="3">Class I SAM-dependent methyltransferase</fullName>
    </recommendedName>
</protein>
<reference evidence="1 2" key="1">
    <citation type="journal article" date="2015" name="Nature">
        <title>rRNA introns, odd ribosomes, and small enigmatic genomes across a large radiation of phyla.</title>
        <authorList>
            <person name="Brown C.T."/>
            <person name="Hug L.A."/>
            <person name="Thomas B.C."/>
            <person name="Sharon I."/>
            <person name="Castelle C.J."/>
            <person name="Singh A."/>
            <person name="Wilkins M.J."/>
            <person name="Williams K.H."/>
            <person name="Banfield J.F."/>
        </authorList>
    </citation>
    <scope>NUCLEOTIDE SEQUENCE [LARGE SCALE GENOMIC DNA]</scope>
</reference>
<dbReference type="AlphaFoldDB" id="A0A0G1M509"/>
<proteinExistence type="predicted"/>
<dbReference type="Pfam" id="PF13578">
    <property type="entry name" value="Methyltransf_24"/>
    <property type="match status" value="1"/>
</dbReference>
<dbReference type="SUPFAM" id="SSF53335">
    <property type="entry name" value="S-adenosyl-L-methionine-dependent methyltransferases"/>
    <property type="match status" value="1"/>
</dbReference>
<evidence type="ECO:0000313" key="2">
    <source>
        <dbReference type="Proteomes" id="UP000034086"/>
    </source>
</evidence>
<dbReference type="PANTHER" id="PTHR37909">
    <property type="entry name" value="S-ADENOSYL-L-METHIONINE-DEPENDENT METHYLTRANSFERASES SUPERFAMILY PROTEIN"/>
    <property type="match status" value="1"/>
</dbReference>
<evidence type="ECO:0008006" key="3">
    <source>
        <dbReference type="Google" id="ProtNLM"/>
    </source>
</evidence>
<accession>A0A0G1M509</accession>
<dbReference type="EMBL" id="LCKQ01000019">
    <property type="protein sequence ID" value="KKU03351.1"/>
    <property type="molecule type" value="Genomic_DNA"/>
</dbReference>
<dbReference type="InterPro" id="IPR029063">
    <property type="entry name" value="SAM-dependent_MTases_sf"/>
</dbReference>